<dbReference type="GO" id="GO:0035515">
    <property type="term" value="F:oxidative RNA demethylase activity"/>
    <property type="evidence" value="ECO:0007669"/>
    <property type="project" value="TreeGrafter"/>
</dbReference>
<keyword evidence="3" id="KW-0560">Oxidoreductase</keyword>
<evidence type="ECO:0000256" key="1">
    <source>
        <dbReference type="ARBA" id="ARBA00022723"/>
    </source>
</evidence>
<feature type="binding site" evidence="5">
    <location>
        <position position="268"/>
    </location>
    <ligand>
        <name>Fe cation</name>
        <dbReference type="ChEBI" id="CHEBI:24875"/>
        <note>catalytic</note>
    </ligand>
</feature>
<protein>
    <recommendedName>
        <fullName evidence="6">Fe2OG dioxygenase domain-containing protein</fullName>
    </recommendedName>
</protein>
<dbReference type="GO" id="GO:0035513">
    <property type="term" value="P:oxidative RNA demethylation"/>
    <property type="evidence" value="ECO:0007669"/>
    <property type="project" value="TreeGrafter"/>
</dbReference>
<evidence type="ECO:0000259" key="6">
    <source>
        <dbReference type="PROSITE" id="PS51471"/>
    </source>
</evidence>
<dbReference type="SUPFAM" id="SSF51197">
    <property type="entry name" value="Clavaminate synthase-like"/>
    <property type="match status" value="1"/>
</dbReference>
<dbReference type="PANTHER" id="PTHR16557">
    <property type="entry name" value="ALKYLATED DNA REPAIR PROTEIN ALKB-RELATED"/>
    <property type="match status" value="1"/>
</dbReference>
<sequence>MYESNDNDQDDESDLFKPSFKFYKAKKPMPDLSDVLDFETEAEYPDGRISRFILQIPNKEMVHIDGFKPVEEWKAYSIKNNPGFIFIVNPFKDGYQKYWVHRCLSDYPEARNKANLDIQLDADKRSKLWENFVNTDPETLRKNDEIMGLRWTTLGYHYVWNNKEYHKERRTPMPEDLEMLSKYVSQTINYPQYCPEAGIVNYYHLDSTLGGHTDHAEFEQGAPLISFSFGQEAIFLLGGLTKEVKPTPMFLKSGDICVMWKECRLAYHGIPKILAPKFDGYPLSLNSDVQKAADNNKRQKESDINETEKKIISINEHMADILKNIKWKPYKLYMSCSRINLNTRQVVSEDKTFS</sequence>
<evidence type="ECO:0000256" key="3">
    <source>
        <dbReference type="ARBA" id="ARBA00023002"/>
    </source>
</evidence>
<dbReference type="InterPro" id="IPR027450">
    <property type="entry name" value="AlkB-like"/>
</dbReference>
<dbReference type="InterPro" id="IPR005123">
    <property type="entry name" value="Oxoglu/Fe-dep_dioxygenase_dom"/>
</dbReference>
<keyword evidence="1 5" id="KW-0479">Metal-binding</keyword>
<dbReference type="InterPro" id="IPR037151">
    <property type="entry name" value="AlkB-like_sf"/>
</dbReference>
<dbReference type="GO" id="GO:0008198">
    <property type="term" value="F:ferrous iron binding"/>
    <property type="evidence" value="ECO:0007669"/>
    <property type="project" value="TreeGrafter"/>
</dbReference>
<dbReference type="AlphaFoldDB" id="A0AAN8JIL1"/>
<dbReference type="Pfam" id="PF13532">
    <property type="entry name" value="2OG-FeII_Oxy_2"/>
    <property type="match status" value="1"/>
</dbReference>
<dbReference type="Gene3D" id="2.60.120.590">
    <property type="entry name" value="Alpha-ketoglutarate-dependent dioxygenase AlkB-like"/>
    <property type="match status" value="1"/>
</dbReference>
<evidence type="ECO:0000313" key="7">
    <source>
        <dbReference type="EMBL" id="KAK6178861.1"/>
    </source>
</evidence>
<feature type="binding site" evidence="5">
    <location>
        <position position="214"/>
    </location>
    <ligand>
        <name>Fe cation</name>
        <dbReference type="ChEBI" id="CHEBI:24875"/>
        <note>catalytic</note>
    </ligand>
</feature>
<feature type="binding site" evidence="5">
    <location>
        <position position="212"/>
    </location>
    <ligand>
        <name>Fe cation</name>
        <dbReference type="ChEBI" id="CHEBI:24875"/>
        <note>catalytic</note>
    </ligand>
</feature>
<evidence type="ECO:0000256" key="4">
    <source>
        <dbReference type="ARBA" id="ARBA00023004"/>
    </source>
</evidence>
<keyword evidence="2" id="KW-0223">Dioxygenase</keyword>
<feature type="domain" description="Fe2OG dioxygenase" evidence="6">
    <location>
        <begin position="187"/>
        <end position="291"/>
    </location>
</feature>
<organism evidence="7 8">
    <name type="scientific">Patella caerulea</name>
    <name type="common">Rayed Mediterranean limpet</name>
    <dbReference type="NCBI Taxonomy" id="87958"/>
    <lineage>
        <taxon>Eukaryota</taxon>
        <taxon>Metazoa</taxon>
        <taxon>Spiralia</taxon>
        <taxon>Lophotrochozoa</taxon>
        <taxon>Mollusca</taxon>
        <taxon>Gastropoda</taxon>
        <taxon>Patellogastropoda</taxon>
        <taxon>Patelloidea</taxon>
        <taxon>Patellidae</taxon>
        <taxon>Patella</taxon>
    </lineage>
</organism>
<accession>A0AAN8JIL1</accession>
<evidence type="ECO:0000313" key="8">
    <source>
        <dbReference type="Proteomes" id="UP001347796"/>
    </source>
</evidence>
<dbReference type="GO" id="GO:0005737">
    <property type="term" value="C:cytoplasm"/>
    <property type="evidence" value="ECO:0007669"/>
    <property type="project" value="TreeGrafter"/>
</dbReference>
<dbReference type="PANTHER" id="PTHR16557:SF2">
    <property type="entry name" value="NUCLEIC ACID DIOXYGENASE ALKBH1"/>
    <property type="match status" value="1"/>
</dbReference>
<evidence type="ECO:0000256" key="5">
    <source>
        <dbReference type="PIRSR" id="PIRSR604574-2"/>
    </source>
</evidence>
<comment type="cofactor">
    <cofactor evidence="5">
        <name>Fe(2+)</name>
        <dbReference type="ChEBI" id="CHEBI:29033"/>
    </cofactor>
    <text evidence="5">Binds 1 Fe(2+) ion per subunit.</text>
</comment>
<keyword evidence="4 5" id="KW-0408">Iron</keyword>
<reference evidence="7 8" key="1">
    <citation type="submission" date="2024-01" db="EMBL/GenBank/DDBJ databases">
        <title>The genome of the rayed Mediterranean limpet Patella caerulea (Linnaeus, 1758).</title>
        <authorList>
            <person name="Anh-Thu Weber A."/>
            <person name="Halstead-Nussloch G."/>
        </authorList>
    </citation>
    <scope>NUCLEOTIDE SEQUENCE [LARGE SCALE GENOMIC DNA]</scope>
    <source>
        <strain evidence="7">AATW-2023a</strain>
        <tissue evidence="7">Whole specimen</tissue>
    </source>
</reference>
<dbReference type="GO" id="GO:0035516">
    <property type="term" value="F:broad specificity oxidative DNA demethylase activity"/>
    <property type="evidence" value="ECO:0007669"/>
    <property type="project" value="TreeGrafter"/>
</dbReference>
<dbReference type="InterPro" id="IPR004574">
    <property type="entry name" value="Alkb"/>
</dbReference>
<name>A0AAN8JIL1_PATCE</name>
<dbReference type="EMBL" id="JAZGQO010000008">
    <property type="protein sequence ID" value="KAK6178861.1"/>
    <property type="molecule type" value="Genomic_DNA"/>
</dbReference>
<dbReference type="PROSITE" id="PS51471">
    <property type="entry name" value="FE2OG_OXY"/>
    <property type="match status" value="1"/>
</dbReference>
<gene>
    <name evidence="7" type="ORF">SNE40_011351</name>
</gene>
<dbReference type="GO" id="GO:0005634">
    <property type="term" value="C:nucleus"/>
    <property type="evidence" value="ECO:0007669"/>
    <property type="project" value="TreeGrafter"/>
</dbReference>
<dbReference type="Proteomes" id="UP001347796">
    <property type="component" value="Unassembled WGS sequence"/>
</dbReference>
<proteinExistence type="predicted"/>
<evidence type="ECO:0000256" key="2">
    <source>
        <dbReference type="ARBA" id="ARBA00022964"/>
    </source>
</evidence>
<keyword evidence="8" id="KW-1185">Reference proteome</keyword>
<comment type="caution">
    <text evidence="7">The sequence shown here is derived from an EMBL/GenBank/DDBJ whole genome shotgun (WGS) entry which is preliminary data.</text>
</comment>